<dbReference type="Pfam" id="PF13305">
    <property type="entry name" value="TetR_C_33"/>
    <property type="match status" value="1"/>
</dbReference>
<feature type="domain" description="HTH-type transcriptional regulator MT1864/Rv1816-like C-terminal" evidence="3">
    <location>
        <begin position="4"/>
        <end position="60"/>
    </location>
</feature>
<evidence type="ECO:0000256" key="2">
    <source>
        <dbReference type="ARBA" id="ARBA00023163"/>
    </source>
</evidence>
<keyword evidence="2" id="KW-0804">Transcription</keyword>
<evidence type="ECO:0000313" key="5">
    <source>
        <dbReference type="Proteomes" id="UP001500630"/>
    </source>
</evidence>
<evidence type="ECO:0000313" key="4">
    <source>
        <dbReference type="EMBL" id="GAA3573017.1"/>
    </source>
</evidence>
<dbReference type="Proteomes" id="UP001500630">
    <property type="component" value="Unassembled WGS sequence"/>
</dbReference>
<dbReference type="InterPro" id="IPR025996">
    <property type="entry name" value="MT1864/Rv1816-like_C"/>
</dbReference>
<dbReference type="EMBL" id="BAABDQ010000015">
    <property type="protein sequence ID" value="GAA3573017.1"/>
    <property type="molecule type" value="Genomic_DNA"/>
</dbReference>
<reference evidence="5" key="1">
    <citation type="journal article" date="2019" name="Int. J. Syst. Evol. Microbiol.">
        <title>The Global Catalogue of Microorganisms (GCM) 10K type strain sequencing project: providing services to taxonomists for standard genome sequencing and annotation.</title>
        <authorList>
            <consortium name="The Broad Institute Genomics Platform"/>
            <consortium name="The Broad Institute Genome Sequencing Center for Infectious Disease"/>
            <person name="Wu L."/>
            <person name="Ma J."/>
        </authorList>
    </citation>
    <scope>NUCLEOTIDE SEQUENCE [LARGE SCALE GENOMIC DNA]</scope>
    <source>
        <strain evidence="5">JCM 17326</strain>
    </source>
</reference>
<name>A0ABP6XWQ5_9ACTN</name>
<keyword evidence="5" id="KW-1185">Reference proteome</keyword>
<accession>A0ABP6XWQ5</accession>
<organism evidence="4 5">
    <name type="scientific">Nonomuraea rosea</name>
    <dbReference type="NCBI Taxonomy" id="638574"/>
    <lineage>
        <taxon>Bacteria</taxon>
        <taxon>Bacillati</taxon>
        <taxon>Actinomycetota</taxon>
        <taxon>Actinomycetes</taxon>
        <taxon>Streptosporangiales</taxon>
        <taxon>Streptosporangiaceae</taxon>
        <taxon>Nonomuraea</taxon>
    </lineage>
</organism>
<keyword evidence="1" id="KW-0805">Transcription regulation</keyword>
<evidence type="ECO:0000256" key="1">
    <source>
        <dbReference type="ARBA" id="ARBA00023015"/>
    </source>
</evidence>
<comment type="caution">
    <text evidence="4">The sequence shown here is derived from an EMBL/GenBank/DDBJ whole genome shotgun (WGS) entry which is preliminary data.</text>
</comment>
<proteinExistence type="predicted"/>
<sequence length="132" mass="14002">MLKAAACLIDTMTAVPRGYGIPEEEMVHAIRMIHGFASLQVTQGFQWTGDPDISFAWMIDYPRSAGWPGHQTARRCGGRADGGSWAAASREASRVPLSAGLVIGVLSCSLASAKEAYDDRHDLRAGPDAGVG</sequence>
<dbReference type="RefSeq" id="WP_425570382.1">
    <property type="nucleotide sequence ID" value="NZ_BAABDQ010000015.1"/>
</dbReference>
<protein>
    <recommendedName>
        <fullName evidence="3">HTH-type transcriptional regulator MT1864/Rv1816-like C-terminal domain-containing protein</fullName>
    </recommendedName>
</protein>
<gene>
    <name evidence="4" type="ORF">GCM10022419_062420</name>
</gene>
<evidence type="ECO:0000259" key="3">
    <source>
        <dbReference type="Pfam" id="PF13305"/>
    </source>
</evidence>